<feature type="domain" description="HNH nuclease" evidence="3">
    <location>
        <begin position="51"/>
        <end position="109"/>
    </location>
</feature>
<dbReference type="GO" id="GO:0004519">
    <property type="term" value="F:endonuclease activity"/>
    <property type="evidence" value="ECO:0007669"/>
    <property type="project" value="UniProtKB-KW"/>
</dbReference>
<keyword evidence="1" id="KW-0540">Nuclease</keyword>
<keyword evidence="2" id="KW-0378">Hydrolase</keyword>
<dbReference type="GO" id="GO:0016787">
    <property type="term" value="F:hydrolase activity"/>
    <property type="evidence" value="ECO:0007669"/>
    <property type="project" value="UniProtKB-KW"/>
</dbReference>
<dbReference type="Pfam" id="PF01844">
    <property type="entry name" value="HNH"/>
    <property type="match status" value="1"/>
</dbReference>
<evidence type="ECO:0000256" key="2">
    <source>
        <dbReference type="ARBA" id="ARBA00022801"/>
    </source>
</evidence>
<dbReference type="CDD" id="cd00085">
    <property type="entry name" value="HNHc"/>
    <property type="match status" value="1"/>
</dbReference>
<sequence length="133" mass="15936">MRYKVCSHCGRRYDANKQCICQVNNSNEYSKQYYEQNKERKKQLNSKRWKTLRERIIKRDGGMCNRCWVSLNVIETKDLQVHHIKPRSEYPELMYDPNNLITVCKTCNLALGTKGSLDWEVQKFNEDIDELRL</sequence>
<reference evidence="4 5" key="1">
    <citation type="journal article" date="2014" name="Genome Announc.">
        <title>Complete Genome Sequence of a Staphylococcus epidermidis Bacteriophage Isolated from the Anterior Nares of Humans.</title>
        <authorList>
            <person name="Aswani V.H."/>
            <person name="Tremblay D.M."/>
            <person name="Moineau S."/>
            <person name="Shukla S.K."/>
        </authorList>
    </citation>
    <scope>NUCLEOTIDE SEQUENCE [LARGE SCALE GENOMIC DNA]</scope>
</reference>
<dbReference type="PANTHER" id="PTHR41286:SF1">
    <property type="entry name" value="HNH NUCLEASE YAJD-RELATED"/>
    <property type="match status" value="1"/>
</dbReference>
<keyword evidence="4" id="KW-0255">Endonuclease</keyword>
<evidence type="ECO:0000259" key="3">
    <source>
        <dbReference type="SMART" id="SM00507"/>
    </source>
</evidence>
<dbReference type="GO" id="GO:0008270">
    <property type="term" value="F:zinc ion binding"/>
    <property type="evidence" value="ECO:0007669"/>
    <property type="project" value="InterPro"/>
</dbReference>
<dbReference type="InterPro" id="IPR002711">
    <property type="entry name" value="HNH"/>
</dbReference>
<evidence type="ECO:0000313" key="4">
    <source>
        <dbReference type="EMBL" id="AIA64042.2"/>
    </source>
</evidence>
<dbReference type="KEGG" id="vg:19685757"/>
<dbReference type="OrthoDB" id="26854at10239"/>
<name>A0A060AKD6_9CAUD</name>
<dbReference type="InterPro" id="IPR003615">
    <property type="entry name" value="HNH_nuc"/>
</dbReference>
<accession>A0A060AKD6</accession>
<gene>
    <name evidence="4" type="ORF">PHAGE6E_15</name>
</gene>
<dbReference type="GO" id="GO:0003676">
    <property type="term" value="F:nucleic acid binding"/>
    <property type="evidence" value="ECO:0007669"/>
    <property type="project" value="InterPro"/>
</dbReference>
<dbReference type="RefSeq" id="YP_009042521.2">
    <property type="nucleotide sequence ID" value="NC_024355.1"/>
</dbReference>
<dbReference type="EMBL" id="KJ804259">
    <property type="protein sequence ID" value="AIA64042.2"/>
    <property type="molecule type" value="Genomic_DNA"/>
</dbReference>
<evidence type="ECO:0000256" key="1">
    <source>
        <dbReference type="ARBA" id="ARBA00022722"/>
    </source>
</evidence>
<organism evidence="4 5">
    <name type="scientific">Staphylococcus phage 6ec</name>
    <dbReference type="NCBI Taxonomy" id="1500386"/>
    <lineage>
        <taxon>Viruses</taxon>
        <taxon>Duplodnaviria</taxon>
        <taxon>Heunggongvirae</taxon>
        <taxon>Uroviricota</taxon>
        <taxon>Caudoviricetes</taxon>
        <taxon>Sextaecvirus</taxon>
        <taxon>Sextaecvirus sextaec</taxon>
    </lineage>
</organism>
<dbReference type="PANTHER" id="PTHR41286">
    <property type="entry name" value="HNH NUCLEASE YAJD-RELATED"/>
    <property type="match status" value="1"/>
</dbReference>
<dbReference type="Gene3D" id="1.10.30.50">
    <property type="match status" value="1"/>
</dbReference>
<dbReference type="SMART" id="SM00507">
    <property type="entry name" value="HNHc"/>
    <property type="match status" value="1"/>
</dbReference>
<proteinExistence type="predicted"/>
<dbReference type="Proteomes" id="UP000026999">
    <property type="component" value="Segment"/>
</dbReference>
<dbReference type="GeneID" id="19685757"/>
<protein>
    <submittedName>
        <fullName evidence="4">HNH endonuclease domain protein</fullName>
    </submittedName>
</protein>
<evidence type="ECO:0000313" key="5">
    <source>
        <dbReference type="Proteomes" id="UP000026999"/>
    </source>
</evidence>
<keyword evidence="5" id="KW-1185">Reference proteome</keyword>